<gene>
    <name evidence="1" type="ORF">HQN79_10225</name>
</gene>
<accession>A0A7D4SZH2</accession>
<dbReference type="Gene3D" id="3.90.175.10">
    <property type="entry name" value="Diphtheria Toxin, domain 1"/>
    <property type="match status" value="1"/>
</dbReference>
<dbReference type="EMBL" id="CP054020">
    <property type="protein sequence ID" value="QKI89924.1"/>
    <property type="molecule type" value="Genomic_DNA"/>
</dbReference>
<evidence type="ECO:0000313" key="1">
    <source>
        <dbReference type="EMBL" id="QKI89924.1"/>
    </source>
</evidence>
<sequence length="206" mass="23556">MYNSKPAVIYGFHGIDREAALNILNHKDQFLHSNNSYDWLGQGIYFWENNLERAKQYAKKDSERKESSIKDPFVLGSVIELGNCMDLLDQRYIDFLPVAYEDLKDILAQEGKTMPVNAKFYPSDTDESKRELDCAVIRHACTLWEEIGNPPFDSVRAVFIEGDEVYNGAKFYTGSHIQIAIINHDCIKGIFLPREAGQKPVFAEPK</sequence>
<dbReference type="KEGG" id="txa:HQN79_10225"/>
<keyword evidence="2" id="KW-1185">Reference proteome</keyword>
<dbReference type="SUPFAM" id="SSF56399">
    <property type="entry name" value="ADP-ribosylation"/>
    <property type="match status" value="1"/>
</dbReference>
<protein>
    <recommendedName>
        <fullName evidence="3">DUF3990 domain-containing protein</fullName>
    </recommendedName>
</protein>
<dbReference type="Proteomes" id="UP000504724">
    <property type="component" value="Chromosome"/>
</dbReference>
<organism evidence="1 2">
    <name type="scientific">Thiomicrorhabdus xiamenensis</name>
    <dbReference type="NCBI Taxonomy" id="2739063"/>
    <lineage>
        <taxon>Bacteria</taxon>
        <taxon>Pseudomonadati</taxon>
        <taxon>Pseudomonadota</taxon>
        <taxon>Gammaproteobacteria</taxon>
        <taxon>Thiotrichales</taxon>
        <taxon>Piscirickettsiaceae</taxon>
        <taxon>Thiomicrorhabdus</taxon>
    </lineage>
</organism>
<dbReference type="AlphaFoldDB" id="A0A7D4SZH2"/>
<evidence type="ECO:0000313" key="2">
    <source>
        <dbReference type="Proteomes" id="UP000504724"/>
    </source>
</evidence>
<name>A0A7D4SZH2_9GAMM</name>
<evidence type="ECO:0008006" key="3">
    <source>
        <dbReference type="Google" id="ProtNLM"/>
    </source>
</evidence>
<proteinExistence type="predicted"/>
<dbReference type="RefSeq" id="WP_173286206.1">
    <property type="nucleotide sequence ID" value="NZ_CP054020.1"/>
</dbReference>
<reference evidence="1 2" key="1">
    <citation type="submission" date="2020-05" db="EMBL/GenBank/DDBJ databases">
        <title>Thiomicrorhabdus sediminis sp.nov. and Thiomicrorhabdus xiamenensis sp.nov., novel sulfur-oxidizing bacteria isolated from coastal sediment.</title>
        <authorList>
            <person name="Liu X."/>
        </authorList>
    </citation>
    <scope>NUCLEOTIDE SEQUENCE [LARGE SCALE GENOMIC DNA]</scope>
    <source>
        <strain evidence="1 2">G2</strain>
    </source>
</reference>